<feature type="transmembrane region" description="Helical" evidence="2">
    <location>
        <begin position="166"/>
        <end position="186"/>
    </location>
</feature>
<evidence type="ECO:0000313" key="3">
    <source>
        <dbReference type="EMBL" id="MPL99404.1"/>
    </source>
</evidence>
<dbReference type="EMBL" id="VSSQ01000664">
    <property type="protein sequence ID" value="MPL99404.1"/>
    <property type="molecule type" value="Genomic_DNA"/>
</dbReference>
<comment type="caution">
    <text evidence="3">The sequence shown here is derived from an EMBL/GenBank/DDBJ whole genome shotgun (WGS) entry which is preliminary data.</text>
</comment>
<protein>
    <recommendedName>
        <fullName evidence="4">Peptidase M50 domain-containing protein</fullName>
    </recommendedName>
</protein>
<reference evidence="3" key="1">
    <citation type="submission" date="2019-08" db="EMBL/GenBank/DDBJ databases">
        <authorList>
            <person name="Kucharzyk K."/>
            <person name="Murdoch R.W."/>
            <person name="Higgins S."/>
            <person name="Loffler F."/>
        </authorList>
    </citation>
    <scope>NUCLEOTIDE SEQUENCE</scope>
</reference>
<feature type="transmembrane region" description="Helical" evidence="2">
    <location>
        <begin position="234"/>
        <end position="257"/>
    </location>
</feature>
<evidence type="ECO:0000256" key="2">
    <source>
        <dbReference type="SAM" id="Phobius"/>
    </source>
</evidence>
<dbReference type="AlphaFoldDB" id="A0A644W6I2"/>
<organism evidence="3">
    <name type="scientific">bioreactor metagenome</name>
    <dbReference type="NCBI Taxonomy" id="1076179"/>
    <lineage>
        <taxon>unclassified sequences</taxon>
        <taxon>metagenomes</taxon>
        <taxon>ecological metagenomes</taxon>
    </lineage>
</organism>
<gene>
    <name evidence="3" type="ORF">SDC9_45622</name>
</gene>
<keyword evidence="2" id="KW-0812">Transmembrane</keyword>
<feature type="transmembrane region" description="Helical" evidence="2">
    <location>
        <begin position="123"/>
        <end position="146"/>
    </location>
</feature>
<feature type="coiled-coil region" evidence="1">
    <location>
        <begin position="6"/>
        <end position="67"/>
    </location>
</feature>
<proteinExistence type="predicted"/>
<evidence type="ECO:0008006" key="4">
    <source>
        <dbReference type="Google" id="ProtNLM"/>
    </source>
</evidence>
<sequence length="321" mass="35475">MQQTELGGLEKRLVKLEKSLAGLKSAATRGCPLDNTLDDIDRELIEMSKLLKNIRDSNENRNNQEYEMVAAHFKKVRNDLESITDVQEKKDQGFTFTSNDKIPNFIYRIAASSPGFWKVFEHVTAILGIIMVPFSVWFVTYLIAFWKFPFLPRQAEAFSGGNMAGFALGFIIAAILHEGAHGIVLANNGIKIKRVGAVIGLLVGGMVEADEETFNFAGPKVKIRFNAASIGNNALIAILLWLLWAATGVEFFAFMAIGDLIFGVMNALPVSPKDGGWVYDDLVEMYVHSDGLKRAASYIRVVLLIGWVILLIWAGFAKALA</sequence>
<name>A0A644W6I2_9ZZZZ</name>
<evidence type="ECO:0000256" key="1">
    <source>
        <dbReference type="SAM" id="Coils"/>
    </source>
</evidence>
<accession>A0A644W6I2</accession>
<keyword evidence="2" id="KW-1133">Transmembrane helix</keyword>
<keyword evidence="2" id="KW-0472">Membrane</keyword>
<keyword evidence="1" id="KW-0175">Coiled coil</keyword>
<feature type="transmembrane region" description="Helical" evidence="2">
    <location>
        <begin position="295"/>
        <end position="316"/>
    </location>
</feature>